<evidence type="ECO:0000259" key="3">
    <source>
        <dbReference type="PROSITE" id="PS50937"/>
    </source>
</evidence>
<protein>
    <submittedName>
        <fullName evidence="4">MerR family transcriptional regulator</fullName>
    </submittedName>
</protein>
<reference evidence="4" key="1">
    <citation type="submission" date="2022-02" db="EMBL/GenBank/DDBJ databases">
        <title>Halalkalibacter sp. nov. isolated from Lonar Lake, India.</title>
        <authorList>
            <person name="Joshi A."/>
            <person name="Thite S."/>
            <person name="Lodha T."/>
        </authorList>
    </citation>
    <scope>NUCLEOTIDE SEQUENCE</scope>
    <source>
        <strain evidence="4">MEB205</strain>
    </source>
</reference>
<dbReference type="PANTHER" id="PTHR30204:SF90">
    <property type="entry name" value="HTH-TYPE TRANSCRIPTIONAL ACTIVATOR MTA"/>
    <property type="match status" value="1"/>
</dbReference>
<dbReference type="AlphaFoldDB" id="A0A9X2CWU4"/>
<dbReference type="SUPFAM" id="SSF46955">
    <property type="entry name" value="Putative DNA-binding domain"/>
    <property type="match status" value="1"/>
</dbReference>
<gene>
    <name evidence="4" type="ORF">MF646_21985</name>
</gene>
<keyword evidence="5" id="KW-1185">Reference proteome</keyword>
<evidence type="ECO:0000313" key="4">
    <source>
        <dbReference type="EMBL" id="MCL7749790.1"/>
    </source>
</evidence>
<dbReference type="InterPro" id="IPR009061">
    <property type="entry name" value="DNA-bd_dom_put_sf"/>
</dbReference>
<feature type="coiled-coil region" evidence="2">
    <location>
        <begin position="152"/>
        <end position="182"/>
    </location>
</feature>
<proteinExistence type="predicted"/>
<dbReference type="GO" id="GO:0003700">
    <property type="term" value="F:DNA-binding transcription factor activity"/>
    <property type="evidence" value="ECO:0007669"/>
    <property type="project" value="InterPro"/>
</dbReference>
<dbReference type="PANTHER" id="PTHR30204">
    <property type="entry name" value="REDOX-CYCLING DRUG-SENSING TRANSCRIPTIONAL ACTIVATOR SOXR"/>
    <property type="match status" value="1"/>
</dbReference>
<dbReference type="InterPro" id="IPR047057">
    <property type="entry name" value="MerR_fam"/>
</dbReference>
<name>A0A9X2CWU4_9BACI</name>
<dbReference type="Proteomes" id="UP001139150">
    <property type="component" value="Unassembled WGS sequence"/>
</dbReference>
<keyword evidence="1" id="KW-0238">DNA-binding</keyword>
<accession>A0A9X2CWU4</accession>
<organism evidence="4 5">
    <name type="scientific">Halalkalibacter alkaliphilus</name>
    <dbReference type="NCBI Taxonomy" id="2917993"/>
    <lineage>
        <taxon>Bacteria</taxon>
        <taxon>Bacillati</taxon>
        <taxon>Bacillota</taxon>
        <taxon>Bacilli</taxon>
        <taxon>Bacillales</taxon>
        <taxon>Bacillaceae</taxon>
        <taxon>Halalkalibacter</taxon>
    </lineage>
</organism>
<dbReference type="PROSITE" id="PS50937">
    <property type="entry name" value="HTH_MERR_2"/>
    <property type="match status" value="1"/>
</dbReference>
<evidence type="ECO:0000313" key="5">
    <source>
        <dbReference type="Proteomes" id="UP001139150"/>
    </source>
</evidence>
<dbReference type="Pfam" id="PF13411">
    <property type="entry name" value="MerR_1"/>
    <property type="match status" value="1"/>
</dbReference>
<sequence>MENSQKKYTIKEVSKKLKIPVGKLREWEEMFPNALYVQRTKTGARLYTEYDLEMLKKIKILKDNNINEENVNFILNTNIAVEADEPHEDHHDYDVILSLQNETIDNIQGLTESIAGLKEEFIQEVKEEVKSEMNAGHSKTKSLIQSYSHTIVDTAESTKEELNRLRQDIHREEEEKLFIQQKLEEREVHFQEFVQAYRETAAAKSKLPSWLNFLKPKKEGSVDYL</sequence>
<dbReference type="InterPro" id="IPR000551">
    <property type="entry name" value="MerR-type_HTH_dom"/>
</dbReference>
<evidence type="ECO:0000256" key="1">
    <source>
        <dbReference type="ARBA" id="ARBA00023125"/>
    </source>
</evidence>
<feature type="domain" description="HTH merR-type" evidence="3">
    <location>
        <begin position="7"/>
        <end position="77"/>
    </location>
</feature>
<dbReference type="EMBL" id="JAKRYL010000040">
    <property type="protein sequence ID" value="MCL7749790.1"/>
    <property type="molecule type" value="Genomic_DNA"/>
</dbReference>
<dbReference type="RefSeq" id="WP_250098644.1">
    <property type="nucleotide sequence ID" value="NZ_JAKRYL010000040.1"/>
</dbReference>
<dbReference type="SMART" id="SM00422">
    <property type="entry name" value="HTH_MERR"/>
    <property type="match status" value="1"/>
</dbReference>
<dbReference type="Gene3D" id="1.10.1660.10">
    <property type="match status" value="1"/>
</dbReference>
<dbReference type="GO" id="GO:0003677">
    <property type="term" value="F:DNA binding"/>
    <property type="evidence" value="ECO:0007669"/>
    <property type="project" value="UniProtKB-KW"/>
</dbReference>
<evidence type="ECO:0000256" key="2">
    <source>
        <dbReference type="SAM" id="Coils"/>
    </source>
</evidence>
<comment type="caution">
    <text evidence="4">The sequence shown here is derived from an EMBL/GenBank/DDBJ whole genome shotgun (WGS) entry which is preliminary data.</text>
</comment>
<keyword evidence="2" id="KW-0175">Coiled coil</keyword>